<dbReference type="RefSeq" id="WP_019338245.1">
    <property type="nucleotide sequence ID" value="NZ_CP052863.1"/>
</dbReference>
<accession>A0A0R0BDD2</accession>
<dbReference type="Proteomes" id="UP000051757">
    <property type="component" value="Unassembled WGS sequence"/>
</dbReference>
<organism evidence="1 2">
    <name type="scientific">Stenotrophomonas beteli</name>
    <dbReference type="NCBI Taxonomy" id="3384461"/>
    <lineage>
        <taxon>Bacteria</taxon>
        <taxon>Pseudomonadati</taxon>
        <taxon>Pseudomonadota</taxon>
        <taxon>Gammaproteobacteria</taxon>
        <taxon>Lysobacterales</taxon>
        <taxon>Lysobacteraceae</taxon>
        <taxon>Stenotrophomonas</taxon>
        <taxon>Stenotrophomonas maltophilia group</taxon>
    </lineage>
</organism>
<protein>
    <submittedName>
        <fullName evidence="1">Uncharacterized protein</fullName>
    </submittedName>
</protein>
<keyword evidence="2" id="KW-1185">Reference proteome</keyword>
<dbReference type="EMBL" id="LLXV01000021">
    <property type="protein sequence ID" value="KRG51639.1"/>
    <property type="molecule type" value="Genomic_DNA"/>
</dbReference>
<evidence type="ECO:0000313" key="1">
    <source>
        <dbReference type="EMBL" id="KRG51639.1"/>
    </source>
</evidence>
<gene>
    <name evidence="1" type="ORF">ARC23_07955</name>
</gene>
<name>A0A0R0BDD2_9GAMM</name>
<reference evidence="1 2" key="1">
    <citation type="journal article" date="2016" name="Front. Microbiol.">
        <title>Genome Sequence of Type Strains of Genus Stenotrophomonas.</title>
        <authorList>
            <person name="Patil P.P."/>
            <person name="Midha S."/>
            <person name="Kumar S."/>
            <person name="Patil P.B."/>
        </authorList>
    </citation>
    <scope>NUCLEOTIDE SEQUENCE [LARGE SCALE GENOMIC DNA]</scope>
    <source>
        <strain evidence="1 2">LMG 978</strain>
    </source>
</reference>
<proteinExistence type="predicted"/>
<evidence type="ECO:0000313" key="2">
    <source>
        <dbReference type="Proteomes" id="UP000051757"/>
    </source>
</evidence>
<sequence>MERSQFIIDRALYSDDVVARAVHRHTGELGVEVRSQGASLTVGFWSLDGSDLPENLWTRFSRDLLDERLRAAVRAETSGLQQELLRAALNQAQPVMPHVEV</sequence>
<comment type="caution">
    <text evidence="1">The sequence shown here is derived from an EMBL/GenBank/DDBJ whole genome shotgun (WGS) entry which is preliminary data.</text>
</comment>
<dbReference type="OrthoDB" id="5958700at2"/>
<dbReference type="AlphaFoldDB" id="A0A0R0BDD2"/>